<evidence type="ECO:0000313" key="1">
    <source>
        <dbReference type="EMBL" id="ESN90406.1"/>
    </source>
</evidence>
<dbReference type="EnsemblMetazoa" id="HelroT166072">
    <property type="protein sequence ID" value="HelroP166072"/>
    <property type="gene ID" value="HelroG166072"/>
</dbReference>
<dbReference type="HOGENOM" id="CLU_1512260_0_0_1"/>
<proteinExistence type="predicted"/>
<dbReference type="AlphaFoldDB" id="T1EXP4"/>
<dbReference type="InParanoid" id="T1EXP4"/>
<accession>T1EXP4</accession>
<reference evidence="3" key="1">
    <citation type="submission" date="2012-12" db="EMBL/GenBank/DDBJ databases">
        <authorList>
            <person name="Hellsten U."/>
            <person name="Grimwood J."/>
            <person name="Chapman J.A."/>
            <person name="Shapiro H."/>
            <person name="Aerts A."/>
            <person name="Otillar R.P."/>
            <person name="Terry A.Y."/>
            <person name="Boore J.L."/>
            <person name="Simakov O."/>
            <person name="Marletaz F."/>
            <person name="Cho S.-J."/>
            <person name="Edsinger-Gonzales E."/>
            <person name="Havlak P."/>
            <person name="Kuo D.-H."/>
            <person name="Larsson T."/>
            <person name="Lv J."/>
            <person name="Arendt D."/>
            <person name="Savage R."/>
            <person name="Osoegawa K."/>
            <person name="de Jong P."/>
            <person name="Lindberg D.R."/>
            <person name="Seaver E.C."/>
            <person name="Weisblat D.A."/>
            <person name="Putnam N.H."/>
            <person name="Grigoriev I.V."/>
            <person name="Rokhsar D.S."/>
        </authorList>
    </citation>
    <scope>NUCLEOTIDE SEQUENCE</scope>
</reference>
<protein>
    <submittedName>
        <fullName evidence="1 2">Uncharacterized protein</fullName>
    </submittedName>
</protein>
<dbReference type="CTD" id="20201344"/>
<evidence type="ECO:0000313" key="3">
    <source>
        <dbReference type="Proteomes" id="UP000015101"/>
    </source>
</evidence>
<dbReference type="GeneID" id="20201344"/>
<sequence>MSCNNDNNLNQAKSSAVKNNNNANSVNNSFINTNNSGISNNCNNNSSIYSHSSRINSVGPSMQYNAHDGGINQSLDLISRFYNSCIASSYNQSRYAAGKDASMDCKQKFKTMKDRSYSEGHYRPEYPYENGDVSVDGVHMDVVHMEGDVDMTGYDDPSLVIQLLLIYFLNDLSFLESC</sequence>
<dbReference type="Proteomes" id="UP000015101">
    <property type="component" value="Unassembled WGS sequence"/>
</dbReference>
<reference evidence="1 3" key="2">
    <citation type="journal article" date="2013" name="Nature">
        <title>Insights into bilaterian evolution from three spiralian genomes.</title>
        <authorList>
            <person name="Simakov O."/>
            <person name="Marletaz F."/>
            <person name="Cho S.J."/>
            <person name="Edsinger-Gonzales E."/>
            <person name="Havlak P."/>
            <person name="Hellsten U."/>
            <person name="Kuo D.H."/>
            <person name="Larsson T."/>
            <person name="Lv J."/>
            <person name="Arendt D."/>
            <person name="Savage R."/>
            <person name="Osoegawa K."/>
            <person name="de Jong P."/>
            <person name="Grimwood J."/>
            <person name="Chapman J.A."/>
            <person name="Shapiro H."/>
            <person name="Aerts A."/>
            <person name="Otillar R.P."/>
            <person name="Terry A.Y."/>
            <person name="Boore J.L."/>
            <person name="Grigoriev I.V."/>
            <person name="Lindberg D.R."/>
            <person name="Seaver E.C."/>
            <person name="Weisblat D.A."/>
            <person name="Putnam N.H."/>
            <person name="Rokhsar D.S."/>
        </authorList>
    </citation>
    <scope>NUCLEOTIDE SEQUENCE</scope>
</reference>
<gene>
    <name evidence="2" type="primary">20201344</name>
    <name evidence="1" type="ORF">HELRODRAFT_166072</name>
</gene>
<keyword evidence="3" id="KW-1185">Reference proteome</keyword>
<evidence type="ECO:0000313" key="2">
    <source>
        <dbReference type="EnsemblMetazoa" id="HelroP166072"/>
    </source>
</evidence>
<dbReference type="EMBL" id="KB097753">
    <property type="protein sequence ID" value="ESN90406.1"/>
    <property type="molecule type" value="Genomic_DNA"/>
</dbReference>
<dbReference type="KEGG" id="hro:HELRODRAFT_166072"/>
<organism evidence="2 3">
    <name type="scientific">Helobdella robusta</name>
    <name type="common">Californian leech</name>
    <dbReference type="NCBI Taxonomy" id="6412"/>
    <lineage>
        <taxon>Eukaryota</taxon>
        <taxon>Metazoa</taxon>
        <taxon>Spiralia</taxon>
        <taxon>Lophotrochozoa</taxon>
        <taxon>Annelida</taxon>
        <taxon>Clitellata</taxon>
        <taxon>Hirudinea</taxon>
        <taxon>Rhynchobdellida</taxon>
        <taxon>Glossiphoniidae</taxon>
        <taxon>Helobdella</taxon>
    </lineage>
</organism>
<dbReference type="RefSeq" id="XP_009031348.1">
    <property type="nucleotide sequence ID" value="XM_009033100.1"/>
</dbReference>
<reference evidence="2" key="3">
    <citation type="submission" date="2015-06" db="UniProtKB">
        <authorList>
            <consortium name="EnsemblMetazoa"/>
        </authorList>
    </citation>
    <scope>IDENTIFICATION</scope>
</reference>
<dbReference type="EMBL" id="AMQM01002251">
    <property type="status" value="NOT_ANNOTATED_CDS"/>
    <property type="molecule type" value="Genomic_DNA"/>
</dbReference>
<name>T1EXP4_HELRO</name>